<feature type="transmembrane region" description="Helical" evidence="2">
    <location>
        <begin position="345"/>
        <end position="365"/>
    </location>
</feature>
<dbReference type="InterPro" id="IPR051224">
    <property type="entry name" value="NiCoT_RcnA"/>
</dbReference>
<gene>
    <name evidence="4" type="ORF">ACFOYY_26085</name>
</gene>
<dbReference type="PROSITE" id="PS00018">
    <property type="entry name" value="EF_HAND_1"/>
    <property type="match status" value="1"/>
</dbReference>
<proteinExistence type="predicted"/>
<feature type="transmembrane region" description="Helical" evidence="2">
    <location>
        <begin position="466"/>
        <end position="491"/>
    </location>
</feature>
<evidence type="ECO:0000256" key="2">
    <source>
        <dbReference type="SAM" id="Phobius"/>
    </source>
</evidence>
<accession>A0ABV8F6I8</accession>
<keyword evidence="2" id="KW-0812">Transmembrane</keyword>
<dbReference type="EMBL" id="JBHSBC010000032">
    <property type="protein sequence ID" value="MFC3983625.1"/>
    <property type="molecule type" value="Genomic_DNA"/>
</dbReference>
<keyword evidence="3" id="KW-0732">Signal</keyword>
<dbReference type="InterPro" id="IPR018247">
    <property type="entry name" value="EF_Hand_1_Ca_BS"/>
</dbReference>
<feature type="transmembrane region" description="Helical" evidence="2">
    <location>
        <begin position="437"/>
        <end position="460"/>
    </location>
</feature>
<dbReference type="PANTHER" id="PTHR40659:SF1">
    <property type="entry name" value="NICKEL_COBALT EFFLUX SYSTEM RCNA"/>
    <property type="match status" value="1"/>
</dbReference>
<feature type="transmembrane region" description="Helical" evidence="2">
    <location>
        <begin position="312"/>
        <end position="339"/>
    </location>
</feature>
<organism evidence="4 5">
    <name type="scientific">Streptosporangium jomthongense</name>
    <dbReference type="NCBI Taxonomy" id="1193683"/>
    <lineage>
        <taxon>Bacteria</taxon>
        <taxon>Bacillati</taxon>
        <taxon>Actinomycetota</taxon>
        <taxon>Actinomycetes</taxon>
        <taxon>Streptosporangiales</taxon>
        <taxon>Streptosporangiaceae</taxon>
        <taxon>Streptosporangium</taxon>
    </lineage>
</organism>
<protein>
    <submittedName>
        <fullName evidence="4">High-affinity nickel-transporter</fullName>
    </submittedName>
</protein>
<keyword evidence="5" id="KW-1185">Reference proteome</keyword>
<evidence type="ECO:0000256" key="1">
    <source>
        <dbReference type="SAM" id="MobiDB-lite"/>
    </source>
</evidence>
<feature type="chain" id="PRO_5045455996" evidence="3">
    <location>
        <begin position="40"/>
        <end position="539"/>
    </location>
</feature>
<sequence>MTSAQVPPPAGRYGARERRRGGLLFVLSCLAVAMFPASAPPAAAHPLGDLTVNHYDGLRITPDRIENTAVVDSAELPTLQAMTEMDTDGSGRVSTAELAAYGAARCAALAGSQRLTVNGSPVAWRVAGSGLRYARGQGGLRTSRLTCDLTADVRARGTVDFSDDYLPDRTGWREITAVASGGLRLSRSSVPGTSVSGRLRSYPDDLLAAPLDQRTARLSVTPETGPSAAVPSPTPGPSDLSGLSGGPLGGVTAWLDHTFTGLVGTDSPTAPLVLLSVLMAVALGAGHALIPGHGKTIMAAYLAGRRGRPRDALIVGATVTVTHTVGVLVAGLLLTVLSALTGEAVLAWLGLVSGLLITLVGAGLLRSAWHAHRTGEAPAHGHGHGHTHGRAPLVPRRSPVREVPGGAAHGYAPVAVLERRADEDLPREPTPRSRRGLVGLGVAGGLVPSPSALVVLLGAIGLGRTWFGIALILAYGLGMAGTLTLTGLLLVKLAGRLGRLAAGGNGVASRLSSLLPIGTAVAVMLLGLGLTVRSLIGAA</sequence>
<dbReference type="RefSeq" id="WP_386192921.1">
    <property type="nucleotide sequence ID" value="NZ_JBHSBC010000032.1"/>
</dbReference>
<evidence type="ECO:0000256" key="3">
    <source>
        <dbReference type="SAM" id="SignalP"/>
    </source>
</evidence>
<feature type="region of interest" description="Disordered" evidence="1">
    <location>
        <begin position="220"/>
        <end position="243"/>
    </location>
</feature>
<feature type="region of interest" description="Disordered" evidence="1">
    <location>
        <begin position="375"/>
        <end position="399"/>
    </location>
</feature>
<feature type="signal peptide" evidence="3">
    <location>
        <begin position="1"/>
        <end position="39"/>
    </location>
</feature>
<keyword evidence="2" id="KW-0472">Membrane</keyword>
<feature type="transmembrane region" description="Helical" evidence="2">
    <location>
        <begin position="272"/>
        <end position="291"/>
    </location>
</feature>
<evidence type="ECO:0000313" key="5">
    <source>
        <dbReference type="Proteomes" id="UP001595698"/>
    </source>
</evidence>
<feature type="transmembrane region" description="Helical" evidence="2">
    <location>
        <begin position="511"/>
        <end position="536"/>
    </location>
</feature>
<name>A0ABV8F6I8_9ACTN</name>
<comment type="caution">
    <text evidence="4">The sequence shown here is derived from an EMBL/GenBank/DDBJ whole genome shotgun (WGS) entry which is preliminary data.</text>
</comment>
<evidence type="ECO:0000313" key="4">
    <source>
        <dbReference type="EMBL" id="MFC3983625.1"/>
    </source>
</evidence>
<reference evidence="5" key="1">
    <citation type="journal article" date="2019" name="Int. J. Syst. Evol. Microbiol.">
        <title>The Global Catalogue of Microorganisms (GCM) 10K type strain sequencing project: providing services to taxonomists for standard genome sequencing and annotation.</title>
        <authorList>
            <consortium name="The Broad Institute Genomics Platform"/>
            <consortium name="The Broad Institute Genome Sequencing Center for Infectious Disease"/>
            <person name="Wu L."/>
            <person name="Ma J."/>
        </authorList>
    </citation>
    <scope>NUCLEOTIDE SEQUENCE [LARGE SCALE GENOMIC DNA]</scope>
    <source>
        <strain evidence="5">TBRC 7912</strain>
    </source>
</reference>
<dbReference type="PANTHER" id="PTHR40659">
    <property type="entry name" value="NICKEL/COBALT EFFLUX SYSTEM RCNA"/>
    <property type="match status" value="1"/>
</dbReference>
<keyword evidence="2" id="KW-1133">Transmembrane helix</keyword>
<dbReference type="Proteomes" id="UP001595698">
    <property type="component" value="Unassembled WGS sequence"/>
</dbReference>